<name>A0A0P9CAE3_DROAN</name>
<sequence>MQITWRTFPKLFIVLPLLHFILAQCVKAESEEYKRRKELEKENPPTVNIAGMMRNQGLMEDDSKKDTLFGSSTSRK</sequence>
<accession>A0A0P9CAE3</accession>
<dbReference type="EMBL" id="CH902617">
    <property type="protein sequence ID" value="KPU80254.1"/>
    <property type="molecule type" value="Genomic_DNA"/>
</dbReference>
<proteinExistence type="predicted"/>
<dbReference type="Proteomes" id="UP000007801">
    <property type="component" value="Unassembled WGS sequence"/>
</dbReference>
<keyword evidence="3" id="KW-1185">Reference proteome</keyword>
<dbReference type="GeneID" id="26514743"/>
<reference evidence="2 3" key="1">
    <citation type="journal article" date="2007" name="Nature">
        <title>Evolution of genes and genomes on the Drosophila phylogeny.</title>
        <authorList>
            <consortium name="Drosophila 12 Genomes Consortium"/>
            <person name="Clark A.G."/>
            <person name="Eisen M.B."/>
            <person name="Smith D.R."/>
            <person name="Bergman C.M."/>
            <person name="Oliver B."/>
            <person name="Markow T.A."/>
            <person name="Kaufman T.C."/>
            <person name="Kellis M."/>
            <person name="Gelbart W."/>
            <person name="Iyer V.N."/>
            <person name="Pollard D.A."/>
            <person name="Sackton T.B."/>
            <person name="Larracuente A.M."/>
            <person name="Singh N.D."/>
            <person name="Abad J.P."/>
            <person name="Abt D.N."/>
            <person name="Adryan B."/>
            <person name="Aguade M."/>
            <person name="Akashi H."/>
            <person name="Anderson W.W."/>
            <person name="Aquadro C.F."/>
            <person name="Ardell D.H."/>
            <person name="Arguello R."/>
            <person name="Artieri C.G."/>
            <person name="Barbash D.A."/>
            <person name="Barker D."/>
            <person name="Barsanti P."/>
            <person name="Batterham P."/>
            <person name="Batzoglou S."/>
            <person name="Begun D."/>
            <person name="Bhutkar A."/>
            <person name="Blanco E."/>
            <person name="Bosak S.A."/>
            <person name="Bradley R.K."/>
            <person name="Brand A.D."/>
            <person name="Brent M.R."/>
            <person name="Brooks A.N."/>
            <person name="Brown R.H."/>
            <person name="Butlin R.K."/>
            <person name="Caggese C."/>
            <person name="Calvi B.R."/>
            <person name="Bernardo de Carvalho A."/>
            <person name="Caspi A."/>
            <person name="Castrezana S."/>
            <person name="Celniker S.E."/>
            <person name="Chang J.L."/>
            <person name="Chapple C."/>
            <person name="Chatterji S."/>
            <person name="Chinwalla A."/>
            <person name="Civetta A."/>
            <person name="Clifton S.W."/>
            <person name="Comeron J.M."/>
            <person name="Costello J.C."/>
            <person name="Coyne J.A."/>
            <person name="Daub J."/>
            <person name="David R.G."/>
            <person name="Delcher A.L."/>
            <person name="Delehaunty K."/>
            <person name="Do C.B."/>
            <person name="Ebling H."/>
            <person name="Edwards K."/>
            <person name="Eickbush T."/>
            <person name="Evans J.D."/>
            <person name="Filipski A."/>
            <person name="Findeiss S."/>
            <person name="Freyhult E."/>
            <person name="Fulton L."/>
            <person name="Fulton R."/>
            <person name="Garcia A.C."/>
            <person name="Gardiner A."/>
            <person name="Garfield D.A."/>
            <person name="Garvin B.E."/>
            <person name="Gibson G."/>
            <person name="Gilbert D."/>
            <person name="Gnerre S."/>
            <person name="Godfrey J."/>
            <person name="Good R."/>
            <person name="Gotea V."/>
            <person name="Gravely B."/>
            <person name="Greenberg A.J."/>
            <person name="Griffiths-Jones S."/>
            <person name="Gross S."/>
            <person name="Guigo R."/>
            <person name="Gustafson E.A."/>
            <person name="Haerty W."/>
            <person name="Hahn M.W."/>
            <person name="Halligan D.L."/>
            <person name="Halpern A.L."/>
            <person name="Halter G.M."/>
            <person name="Han M.V."/>
            <person name="Heger A."/>
            <person name="Hillier L."/>
            <person name="Hinrichs A.S."/>
            <person name="Holmes I."/>
            <person name="Hoskins R.A."/>
            <person name="Hubisz M.J."/>
            <person name="Hultmark D."/>
            <person name="Huntley M.A."/>
            <person name="Jaffe D.B."/>
            <person name="Jagadeeshan S."/>
            <person name="Jeck W.R."/>
            <person name="Johnson J."/>
            <person name="Jones C.D."/>
            <person name="Jordan W.C."/>
            <person name="Karpen G.H."/>
            <person name="Kataoka E."/>
            <person name="Keightley P.D."/>
            <person name="Kheradpour P."/>
            <person name="Kirkness E.F."/>
            <person name="Koerich L.B."/>
            <person name="Kristiansen K."/>
            <person name="Kudrna D."/>
            <person name="Kulathinal R.J."/>
            <person name="Kumar S."/>
            <person name="Kwok R."/>
            <person name="Lander E."/>
            <person name="Langley C.H."/>
            <person name="Lapoint R."/>
            <person name="Lazzaro B.P."/>
            <person name="Lee S.J."/>
            <person name="Levesque L."/>
            <person name="Li R."/>
            <person name="Lin C.F."/>
            <person name="Lin M.F."/>
            <person name="Lindblad-Toh K."/>
            <person name="Llopart A."/>
            <person name="Long M."/>
            <person name="Low L."/>
            <person name="Lozovsky E."/>
            <person name="Lu J."/>
            <person name="Luo M."/>
            <person name="Machado C.A."/>
            <person name="Makalowski W."/>
            <person name="Marzo M."/>
            <person name="Matsuda M."/>
            <person name="Matzkin L."/>
            <person name="McAllister B."/>
            <person name="McBride C.S."/>
            <person name="McKernan B."/>
            <person name="McKernan K."/>
            <person name="Mendez-Lago M."/>
            <person name="Minx P."/>
            <person name="Mollenhauer M.U."/>
            <person name="Montooth K."/>
            <person name="Mount S.M."/>
            <person name="Mu X."/>
            <person name="Myers E."/>
            <person name="Negre B."/>
            <person name="Newfeld S."/>
            <person name="Nielsen R."/>
            <person name="Noor M.A."/>
            <person name="O'Grady P."/>
            <person name="Pachter L."/>
            <person name="Papaceit M."/>
            <person name="Parisi M.J."/>
            <person name="Parisi M."/>
            <person name="Parts L."/>
            <person name="Pedersen J.S."/>
            <person name="Pesole G."/>
            <person name="Phillippy A.M."/>
            <person name="Ponting C.P."/>
            <person name="Pop M."/>
            <person name="Porcelli D."/>
            <person name="Powell J.R."/>
            <person name="Prohaska S."/>
            <person name="Pruitt K."/>
            <person name="Puig M."/>
            <person name="Quesneville H."/>
            <person name="Ram K.R."/>
            <person name="Rand D."/>
            <person name="Rasmussen M.D."/>
            <person name="Reed L.K."/>
            <person name="Reenan R."/>
            <person name="Reily A."/>
            <person name="Remington K.A."/>
            <person name="Rieger T.T."/>
            <person name="Ritchie M.G."/>
            <person name="Robin C."/>
            <person name="Rogers Y.H."/>
            <person name="Rohde C."/>
            <person name="Rozas J."/>
            <person name="Rubenfield M.J."/>
            <person name="Ruiz A."/>
            <person name="Russo S."/>
            <person name="Salzberg S.L."/>
            <person name="Sanchez-Gracia A."/>
            <person name="Saranga D.J."/>
            <person name="Sato H."/>
            <person name="Schaeffer S.W."/>
            <person name="Schatz M.C."/>
            <person name="Schlenke T."/>
            <person name="Schwartz R."/>
            <person name="Segarra C."/>
            <person name="Singh R.S."/>
            <person name="Sirot L."/>
            <person name="Sirota M."/>
            <person name="Sisneros N.B."/>
            <person name="Smith C.D."/>
            <person name="Smith T.F."/>
            <person name="Spieth J."/>
            <person name="Stage D.E."/>
            <person name="Stark A."/>
            <person name="Stephan W."/>
            <person name="Strausberg R.L."/>
            <person name="Strempel S."/>
            <person name="Sturgill D."/>
            <person name="Sutton G."/>
            <person name="Sutton G.G."/>
            <person name="Tao W."/>
            <person name="Teichmann S."/>
            <person name="Tobari Y.N."/>
            <person name="Tomimura Y."/>
            <person name="Tsolas J.M."/>
            <person name="Valente V.L."/>
            <person name="Venter E."/>
            <person name="Venter J.C."/>
            <person name="Vicario S."/>
            <person name="Vieira F.G."/>
            <person name="Vilella A.J."/>
            <person name="Villasante A."/>
            <person name="Walenz B."/>
            <person name="Wang J."/>
            <person name="Wasserman M."/>
            <person name="Watts T."/>
            <person name="Wilson D."/>
            <person name="Wilson R.K."/>
            <person name="Wing R.A."/>
            <person name="Wolfner M.F."/>
            <person name="Wong A."/>
            <person name="Wong G.K."/>
            <person name="Wu C.I."/>
            <person name="Wu G."/>
            <person name="Yamamoto D."/>
            <person name="Yang H.P."/>
            <person name="Yang S.P."/>
            <person name="Yorke J.A."/>
            <person name="Yoshida K."/>
            <person name="Zdobnov E."/>
            <person name="Zhang P."/>
            <person name="Zhang Y."/>
            <person name="Zimin A.V."/>
            <person name="Baldwin J."/>
            <person name="Abdouelleil A."/>
            <person name="Abdulkadir J."/>
            <person name="Abebe A."/>
            <person name="Abera B."/>
            <person name="Abreu J."/>
            <person name="Acer S.C."/>
            <person name="Aftuck L."/>
            <person name="Alexander A."/>
            <person name="An P."/>
            <person name="Anderson E."/>
            <person name="Anderson S."/>
            <person name="Arachi H."/>
            <person name="Azer M."/>
            <person name="Bachantsang P."/>
            <person name="Barry A."/>
            <person name="Bayul T."/>
            <person name="Berlin A."/>
            <person name="Bessette D."/>
            <person name="Bloom T."/>
            <person name="Blye J."/>
            <person name="Boguslavskiy L."/>
            <person name="Bonnet C."/>
            <person name="Boukhgalter B."/>
            <person name="Bourzgui I."/>
            <person name="Brown A."/>
            <person name="Cahill P."/>
            <person name="Channer S."/>
            <person name="Cheshatsang Y."/>
            <person name="Chuda L."/>
            <person name="Citroen M."/>
            <person name="Collymore A."/>
            <person name="Cooke P."/>
            <person name="Costello M."/>
            <person name="D'Aco K."/>
            <person name="Daza R."/>
            <person name="De Haan G."/>
            <person name="DeGray S."/>
            <person name="DeMaso C."/>
            <person name="Dhargay N."/>
            <person name="Dooley K."/>
            <person name="Dooley E."/>
            <person name="Doricent M."/>
            <person name="Dorje P."/>
            <person name="Dorjee K."/>
            <person name="Dupes A."/>
            <person name="Elong R."/>
            <person name="Falk J."/>
            <person name="Farina A."/>
            <person name="Faro S."/>
            <person name="Ferguson D."/>
            <person name="Fisher S."/>
            <person name="Foley C.D."/>
            <person name="Franke A."/>
            <person name="Friedrich D."/>
            <person name="Gadbois L."/>
            <person name="Gearin G."/>
            <person name="Gearin C.R."/>
            <person name="Giannoukos G."/>
            <person name="Goode T."/>
            <person name="Graham J."/>
            <person name="Grandbois E."/>
            <person name="Grewal S."/>
            <person name="Gyaltsen K."/>
            <person name="Hafez N."/>
            <person name="Hagos B."/>
            <person name="Hall J."/>
            <person name="Henson C."/>
            <person name="Hollinger A."/>
            <person name="Honan T."/>
            <person name="Huard M.D."/>
            <person name="Hughes L."/>
            <person name="Hurhula B."/>
            <person name="Husby M.E."/>
            <person name="Kamat A."/>
            <person name="Kanga B."/>
            <person name="Kashin S."/>
            <person name="Khazanovich D."/>
            <person name="Kisner P."/>
            <person name="Lance K."/>
            <person name="Lara M."/>
            <person name="Lee W."/>
            <person name="Lennon N."/>
            <person name="Letendre F."/>
            <person name="LeVine R."/>
            <person name="Lipovsky A."/>
            <person name="Liu X."/>
            <person name="Liu J."/>
            <person name="Liu S."/>
            <person name="Lokyitsang T."/>
            <person name="Lokyitsang Y."/>
            <person name="Lubonja R."/>
            <person name="Lui A."/>
            <person name="MacDonald P."/>
            <person name="Magnisalis V."/>
            <person name="Maru K."/>
            <person name="Matthews C."/>
            <person name="McCusker W."/>
            <person name="McDonough S."/>
            <person name="Mehta T."/>
            <person name="Meldrim J."/>
            <person name="Meneus L."/>
            <person name="Mihai O."/>
            <person name="Mihalev A."/>
            <person name="Mihova T."/>
            <person name="Mittelman R."/>
            <person name="Mlenga V."/>
            <person name="Montmayeur A."/>
            <person name="Mulrain L."/>
            <person name="Navidi A."/>
            <person name="Naylor J."/>
            <person name="Negash T."/>
            <person name="Nguyen T."/>
            <person name="Nguyen N."/>
            <person name="Nicol R."/>
            <person name="Norbu C."/>
            <person name="Norbu N."/>
            <person name="Novod N."/>
            <person name="O'Neill B."/>
            <person name="Osman S."/>
            <person name="Markiewicz E."/>
            <person name="Oyono O.L."/>
            <person name="Patti C."/>
            <person name="Phunkhang P."/>
            <person name="Pierre F."/>
            <person name="Priest M."/>
            <person name="Raghuraman S."/>
            <person name="Rege F."/>
            <person name="Reyes R."/>
            <person name="Rise C."/>
            <person name="Rogov P."/>
            <person name="Ross K."/>
            <person name="Ryan E."/>
            <person name="Settipalli S."/>
            <person name="Shea T."/>
            <person name="Sherpa N."/>
            <person name="Shi L."/>
            <person name="Shih D."/>
            <person name="Sparrow T."/>
            <person name="Spaulding J."/>
            <person name="Stalker J."/>
            <person name="Stange-Thomann N."/>
            <person name="Stavropoulos S."/>
            <person name="Stone C."/>
            <person name="Strader C."/>
            <person name="Tesfaye S."/>
            <person name="Thomson T."/>
            <person name="Thoulutsang Y."/>
            <person name="Thoulutsang D."/>
            <person name="Topham K."/>
            <person name="Topping I."/>
            <person name="Tsamla T."/>
            <person name="Vassiliev H."/>
            <person name="Vo A."/>
            <person name="Wangchuk T."/>
            <person name="Wangdi T."/>
            <person name="Weiand M."/>
            <person name="Wilkinson J."/>
            <person name="Wilson A."/>
            <person name="Yadav S."/>
            <person name="Young G."/>
            <person name="Yu Q."/>
            <person name="Zembek L."/>
            <person name="Zhong D."/>
            <person name="Zimmer A."/>
            <person name="Zwirko Z."/>
            <person name="Jaffe D.B."/>
            <person name="Alvarez P."/>
            <person name="Brockman W."/>
            <person name="Butler J."/>
            <person name="Chin C."/>
            <person name="Gnerre S."/>
            <person name="Grabherr M."/>
            <person name="Kleber M."/>
            <person name="Mauceli E."/>
            <person name="MacCallum I."/>
        </authorList>
    </citation>
    <scope>NUCLEOTIDE SEQUENCE [LARGE SCALE GENOMIC DNA]</scope>
    <source>
        <strain evidence="3">Tucson 14024-0371.13</strain>
    </source>
</reference>
<evidence type="ECO:0000313" key="2">
    <source>
        <dbReference type="EMBL" id="KPU80254.1"/>
    </source>
</evidence>
<evidence type="ECO:0000256" key="1">
    <source>
        <dbReference type="SAM" id="SignalP"/>
    </source>
</evidence>
<feature type="chain" id="PRO_5006155809" evidence="1">
    <location>
        <begin position="24"/>
        <end position="76"/>
    </location>
</feature>
<feature type="signal peptide" evidence="1">
    <location>
        <begin position="1"/>
        <end position="23"/>
    </location>
</feature>
<dbReference type="AlphaFoldDB" id="A0A0P9CAE3"/>
<evidence type="ECO:0000313" key="3">
    <source>
        <dbReference type="Proteomes" id="UP000007801"/>
    </source>
</evidence>
<dbReference type="OrthoDB" id="7862828at2759"/>
<keyword evidence="1" id="KW-0732">Signal</keyword>
<gene>
    <name evidence="2" type="primary">Dana\GF27334</name>
    <name evidence="2" type="ORF">GF27334</name>
</gene>
<protein>
    <submittedName>
        <fullName evidence="2">Uncharacterized protein</fullName>
    </submittedName>
</protein>
<dbReference type="KEGG" id="dan:26514743"/>
<dbReference type="InParanoid" id="A0A0P9CAE3"/>
<organism evidence="2 3">
    <name type="scientific">Drosophila ananassae</name>
    <name type="common">Fruit fly</name>
    <dbReference type="NCBI Taxonomy" id="7217"/>
    <lineage>
        <taxon>Eukaryota</taxon>
        <taxon>Metazoa</taxon>
        <taxon>Ecdysozoa</taxon>
        <taxon>Arthropoda</taxon>
        <taxon>Hexapoda</taxon>
        <taxon>Insecta</taxon>
        <taxon>Pterygota</taxon>
        <taxon>Neoptera</taxon>
        <taxon>Endopterygota</taxon>
        <taxon>Diptera</taxon>
        <taxon>Brachycera</taxon>
        <taxon>Muscomorpha</taxon>
        <taxon>Ephydroidea</taxon>
        <taxon>Drosophilidae</taxon>
        <taxon>Drosophila</taxon>
        <taxon>Sophophora</taxon>
    </lineage>
</organism>